<keyword evidence="3" id="KW-0378">Hydrolase</keyword>
<protein>
    <submittedName>
        <fullName evidence="3">Cysteine hydrolase</fullName>
    </submittedName>
</protein>
<evidence type="ECO:0000256" key="1">
    <source>
        <dbReference type="ARBA" id="ARBA00006336"/>
    </source>
</evidence>
<organism evidence="3 4">
    <name type="scientific">Evansella tamaricis</name>
    <dbReference type="NCBI Taxonomy" id="2069301"/>
    <lineage>
        <taxon>Bacteria</taxon>
        <taxon>Bacillati</taxon>
        <taxon>Bacillota</taxon>
        <taxon>Bacilli</taxon>
        <taxon>Bacillales</taxon>
        <taxon>Bacillaceae</taxon>
        <taxon>Evansella</taxon>
    </lineage>
</organism>
<comment type="caution">
    <text evidence="3">The sequence shown here is derived from an EMBL/GenBank/DDBJ whole genome shotgun (WGS) entry which is preliminary data.</text>
</comment>
<name>A0ABS6JLU2_9BACI</name>
<dbReference type="RefSeq" id="WP_217069376.1">
    <property type="nucleotide sequence ID" value="NZ_JAHQCS010000182.1"/>
</dbReference>
<proteinExistence type="inferred from homology"/>
<dbReference type="EMBL" id="JAHQCS010000182">
    <property type="protein sequence ID" value="MBU9714644.1"/>
    <property type="molecule type" value="Genomic_DNA"/>
</dbReference>
<dbReference type="Proteomes" id="UP000784880">
    <property type="component" value="Unassembled WGS sequence"/>
</dbReference>
<gene>
    <name evidence="3" type="ORF">KS419_23140</name>
</gene>
<feature type="domain" description="Isochorismatase-like" evidence="2">
    <location>
        <begin position="6"/>
        <end position="185"/>
    </location>
</feature>
<evidence type="ECO:0000259" key="2">
    <source>
        <dbReference type="Pfam" id="PF00857"/>
    </source>
</evidence>
<dbReference type="Pfam" id="PF00857">
    <property type="entry name" value="Isochorismatase"/>
    <property type="match status" value="1"/>
</dbReference>
<dbReference type="GO" id="GO:0016787">
    <property type="term" value="F:hydrolase activity"/>
    <property type="evidence" value="ECO:0007669"/>
    <property type="project" value="UniProtKB-KW"/>
</dbReference>
<dbReference type="PANTHER" id="PTHR43540:SF10">
    <property type="entry name" value="ISOCHORISMATASE"/>
    <property type="match status" value="1"/>
</dbReference>
<dbReference type="InterPro" id="IPR000868">
    <property type="entry name" value="Isochorismatase-like_dom"/>
</dbReference>
<dbReference type="InterPro" id="IPR050272">
    <property type="entry name" value="Isochorismatase-like_hydrls"/>
</dbReference>
<comment type="similarity">
    <text evidence="1">Belongs to the isochorismatase family.</text>
</comment>
<sequence length="193" mass="21458">MLLKSLIVIDYTNDFVADDGKLTCGERGQSIESRITALTKDFMEHGEYVVFAVDVHEENDPFHPETKLFPAHNVRGTKGRKLYGSLGEYLDEVIHNGTGKYEWLDKTRYSAFAGTNLEIKLRERGIKEVHLVGVCTDICVLHTAVDAYNKGFSIVVHQDAVESFNPEGHTWALSHFANTLGALVTENGSSQGN</sequence>
<dbReference type="CDD" id="cd00431">
    <property type="entry name" value="cysteine_hydrolases"/>
    <property type="match status" value="1"/>
</dbReference>
<dbReference type="PANTHER" id="PTHR43540">
    <property type="entry name" value="PEROXYUREIDOACRYLATE/UREIDOACRYLATE AMIDOHYDROLASE-RELATED"/>
    <property type="match status" value="1"/>
</dbReference>
<reference evidence="3 4" key="1">
    <citation type="submission" date="2021-06" db="EMBL/GenBank/DDBJ databases">
        <title>Bacillus sp. RD4P76, an endophyte from a halophyte.</title>
        <authorList>
            <person name="Sun J.-Q."/>
        </authorList>
    </citation>
    <scope>NUCLEOTIDE SEQUENCE [LARGE SCALE GENOMIC DNA]</scope>
    <source>
        <strain evidence="3 4">CGMCC 1.15917</strain>
    </source>
</reference>
<keyword evidence="4" id="KW-1185">Reference proteome</keyword>
<evidence type="ECO:0000313" key="3">
    <source>
        <dbReference type="EMBL" id="MBU9714644.1"/>
    </source>
</evidence>
<accession>A0ABS6JLU2</accession>
<evidence type="ECO:0000313" key="4">
    <source>
        <dbReference type="Proteomes" id="UP000784880"/>
    </source>
</evidence>